<feature type="region of interest" description="Disordered" evidence="1">
    <location>
        <begin position="1"/>
        <end position="35"/>
    </location>
</feature>
<evidence type="ECO:0000256" key="1">
    <source>
        <dbReference type="SAM" id="MobiDB-lite"/>
    </source>
</evidence>
<keyword evidence="3" id="KW-1185">Reference proteome</keyword>
<comment type="caution">
    <text evidence="2">The sequence shown here is derived from an EMBL/GenBank/DDBJ whole genome shotgun (WGS) entry which is preliminary data.</text>
</comment>
<evidence type="ECO:0000313" key="2">
    <source>
        <dbReference type="EMBL" id="VVB08817.1"/>
    </source>
</evidence>
<feature type="region of interest" description="Disordered" evidence="1">
    <location>
        <begin position="57"/>
        <end position="102"/>
    </location>
</feature>
<evidence type="ECO:0000313" key="3">
    <source>
        <dbReference type="Proteomes" id="UP000489600"/>
    </source>
</evidence>
<organism evidence="2 3">
    <name type="scientific">Arabis nemorensis</name>
    <dbReference type="NCBI Taxonomy" id="586526"/>
    <lineage>
        <taxon>Eukaryota</taxon>
        <taxon>Viridiplantae</taxon>
        <taxon>Streptophyta</taxon>
        <taxon>Embryophyta</taxon>
        <taxon>Tracheophyta</taxon>
        <taxon>Spermatophyta</taxon>
        <taxon>Magnoliopsida</taxon>
        <taxon>eudicotyledons</taxon>
        <taxon>Gunneridae</taxon>
        <taxon>Pentapetalae</taxon>
        <taxon>rosids</taxon>
        <taxon>malvids</taxon>
        <taxon>Brassicales</taxon>
        <taxon>Brassicaceae</taxon>
        <taxon>Arabideae</taxon>
        <taxon>Arabis</taxon>
    </lineage>
</organism>
<dbReference type="AlphaFoldDB" id="A0A565C5G2"/>
<proteinExistence type="predicted"/>
<reference evidence="2" key="1">
    <citation type="submission" date="2019-07" db="EMBL/GenBank/DDBJ databases">
        <authorList>
            <person name="Dittberner H."/>
        </authorList>
    </citation>
    <scope>NUCLEOTIDE SEQUENCE [LARGE SCALE GENOMIC DNA]</scope>
</reference>
<accession>A0A565C5G2</accession>
<name>A0A565C5G2_9BRAS</name>
<feature type="region of interest" description="Disordered" evidence="1">
    <location>
        <begin position="166"/>
        <end position="208"/>
    </location>
</feature>
<protein>
    <submittedName>
        <fullName evidence="2">Uncharacterized protein</fullName>
    </submittedName>
</protein>
<dbReference type="EMBL" id="CABITT030000006">
    <property type="protein sequence ID" value="VVB08817.1"/>
    <property type="molecule type" value="Genomic_DNA"/>
</dbReference>
<feature type="compositionally biased region" description="Polar residues" evidence="1">
    <location>
        <begin position="21"/>
        <end position="32"/>
    </location>
</feature>
<sequence>MTDFGSKGTEGHTRVEGRNGGSNNQGLENTKFSYKEGRIGRKDGYRTGAWEGYARGSKHMENGYRVKENRAPSYGRGRSSMWPTPLYHTQNGVSGSKVDGTGKRERGFCDRLSGEDDLLFGGNVEWDDDDLVAEDGELTMEDYDIENHSSLLTEFTNQEVNGVENSAGYFGGSQDKWRYGGVPEEDGGYGTAYDQQKTRDGGSPEPTG</sequence>
<gene>
    <name evidence="2" type="ORF">ANE_LOCUS19261</name>
</gene>
<feature type="compositionally biased region" description="Basic and acidic residues" evidence="1">
    <location>
        <begin position="58"/>
        <end position="70"/>
    </location>
</feature>
<dbReference type="Proteomes" id="UP000489600">
    <property type="component" value="Unassembled WGS sequence"/>
</dbReference>